<evidence type="ECO:0000256" key="1">
    <source>
        <dbReference type="SAM" id="MobiDB-lite"/>
    </source>
</evidence>
<keyword evidence="3" id="KW-1185">Reference proteome</keyword>
<sequence length="86" mass="9964">MTNPWEFTPEQVDDINSSYVEVMGNPTLNARPATPERELNPRQQPASTKPERGDNSQWVPEYHRLRANGEIDNNGKSHLYQDHYVK</sequence>
<dbReference type="RefSeq" id="WP_139135719.1">
    <property type="nucleotide sequence ID" value="NZ_BMMJ01000002.1"/>
</dbReference>
<dbReference type="Proteomes" id="UP000198937">
    <property type="component" value="Unassembled WGS sequence"/>
</dbReference>
<feature type="region of interest" description="Disordered" evidence="1">
    <location>
        <begin position="67"/>
        <end position="86"/>
    </location>
</feature>
<name>A0A1C6UXI2_9ACTN</name>
<gene>
    <name evidence="2" type="ORF">GA0070617_3911</name>
</gene>
<evidence type="ECO:0000313" key="2">
    <source>
        <dbReference type="EMBL" id="SCL58773.1"/>
    </source>
</evidence>
<organism evidence="2 3">
    <name type="scientific">Micromonospora yangpuensis</name>
    <dbReference type="NCBI Taxonomy" id="683228"/>
    <lineage>
        <taxon>Bacteria</taxon>
        <taxon>Bacillati</taxon>
        <taxon>Actinomycetota</taxon>
        <taxon>Actinomycetes</taxon>
        <taxon>Micromonosporales</taxon>
        <taxon>Micromonosporaceae</taxon>
        <taxon>Micromonospora</taxon>
    </lineage>
</organism>
<reference evidence="2 3" key="1">
    <citation type="submission" date="2016-06" db="EMBL/GenBank/DDBJ databases">
        <authorList>
            <person name="Kjaerup R.B."/>
            <person name="Dalgaard T.S."/>
            <person name="Juul-Madsen H.R."/>
        </authorList>
    </citation>
    <scope>NUCLEOTIDE SEQUENCE [LARGE SCALE GENOMIC DNA]</scope>
    <source>
        <strain evidence="2 3">DSM 45577</strain>
    </source>
</reference>
<evidence type="ECO:0000313" key="3">
    <source>
        <dbReference type="Proteomes" id="UP000198937"/>
    </source>
</evidence>
<proteinExistence type="predicted"/>
<dbReference type="EMBL" id="FMIA01000002">
    <property type="protein sequence ID" value="SCL58773.1"/>
    <property type="molecule type" value="Genomic_DNA"/>
</dbReference>
<accession>A0A1C6UXI2</accession>
<dbReference type="AlphaFoldDB" id="A0A1C6UXI2"/>
<protein>
    <submittedName>
        <fullName evidence="2">Uncharacterized protein</fullName>
    </submittedName>
</protein>
<feature type="region of interest" description="Disordered" evidence="1">
    <location>
        <begin position="24"/>
        <end position="59"/>
    </location>
</feature>